<keyword evidence="2 6" id="KW-0418">Kinase</keyword>
<evidence type="ECO:0000259" key="5">
    <source>
        <dbReference type="PROSITE" id="PS50109"/>
    </source>
</evidence>
<dbReference type="InterPro" id="IPR017205">
    <property type="entry name" value="Sig_transdc_His_kinase_ChrS"/>
</dbReference>
<dbReference type="InterPro" id="IPR036890">
    <property type="entry name" value="HATPase_C_sf"/>
</dbReference>
<feature type="domain" description="Histidine kinase" evidence="5">
    <location>
        <begin position="197"/>
        <end position="382"/>
    </location>
</feature>
<dbReference type="Pfam" id="PF07730">
    <property type="entry name" value="HisKA_3"/>
    <property type="match status" value="1"/>
</dbReference>
<dbReference type="SUPFAM" id="SSF55874">
    <property type="entry name" value="ATPase domain of HSP90 chaperone/DNA topoisomerase II/histidine kinase"/>
    <property type="match status" value="1"/>
</dbReference>
<dbReference type="Pfam" id="PF02518">
    <property type="entry name" value="HATPase_c"/>
    <property type="match status" value="1"/>
</dbReference>
<protein>
    <submittedName>
        <fullName evidence="6">Sensor histidine kinase</fullName>
    </submittedName>
</protein>
<evidence type="ECO:0000313" key="6">
    <source>
        <dbReference type="EMBL" id="MEJ1090075.1"/>
    </source>
</evidence>
<keyword evidence="7" id="KW-1185">Reference proteome</keyword>
<sequence>MSAAPDRQGMLRAARFALHVITVALAVVTTIRATSAGVPLLPALLAAGAFLAWYALGAVYAQGRAARWWLYALTLIWGGMLVLSAEYVWLSFPLLLLAGHLLRAGWSAVYAAVVLAAAILAPLLHDAPFTFAHIAGPLLGGGFALAVSLGYDALLRDAAERERLIDSLVRAHEETAALQDELARTQHEAGAERERTRLARDLHDTIAQELSSVSLLARSGDAERLPQIDALAQHSLVELRRIVAALAPADLDDTALAGALGRMLDALAAETGIRTSLSVDERMPPLRTPVEVMFLRIAQSALANVRQHAGAGAVQVSLATVGERVRLTVADDGRGFDPQGLPEQSRSYGLVAMRSRLRELGGELEIDSIPGTGTTLRAEVTA</sequence>
<comment type="caution">
    <text evidence="6">The sequence shown here is derived from an EMBL/GenBank/DDBJ whole genome shotgun (WGS) entry which is preliminary data.</text>
</comment>
<reference evidence="6 7" key="1">
    <citation type="submission" date="2024-02" db="EMBL/GenBank/DDBJ databases">
        <authorList>
            <person name="Saticioglu I.B."/>
        </authorList>
    </citation>
    <scope>NUCLEOTIDE SEQUENCE [LARGE SCALE GENOMIC DNA]</scope>
    <source>
        <strain evidence="6 7">Mu-43</strain>
    </source>
</reference>
<keyword evidence="4" id="KW-0812">Transmembrane</keyword>
<dbReference type="Gene3D" id="3.30.565.10">
    <property type="entry name" value="Histidine kinase-like ATPase, C-terminal domain"/>
    <property type="match status" value="1"/>
</dbReference>
<evidence type="ECO:0000256" key="4">
    <source>
        <dbReference type="SAM" id="Phobius"/>
    </source>
</evidence>
<keyword evidence="4" id="KW-1133">Transmembrane helix</keyword>
<dbReference type="PROSITE" id="PS50109">
    <property type="entry name" value="HIS_KIN"/>
    <property type="match status" value="1"/>
</dbReference>
<dbReference type="RefSeq" id="WP_337316087.1">
    <property type="nucleotide sequence ID" value="NZ_JBBDGN010000001.1"/>
</dbReference>
<dbReference type="PANTHER" id="PTHR24421:SF61">
    <property type="entry name" value="OXYGEN SENSOR HISTIDINE KINASE NREB"/>
    <property type="match status" value="1"/>
</dbReference>
<dbReference type="EMBL" id="JBBDGN010000001">
    <property type="protein sequence ID" value="MEJ1090075.1"/>
    <property type="molecule type" value="Genomic_DNA"/>
</dbReference>
<organism evidence="6 7">
    <name type="scientific">Microbacterium istanbulense</name>
    <dbReference type="NCBI Taxonomy" id="3122049"/>
    <lineage>
        <taxon>Bacteria</taxon>
        <taxon>Bacillati</taxon>
        <taxon>Actinomycetota</taxon>
        <taxon>Actinomycetes</taxon>
        <taxon>Micrococcales</taxon>
        <taxon>Microbacteriaceae</taxon>
        <taxon>Microbacterium</taxon>
    </lineage>
</organism>
<feature type="transmembrane region" description="Helical" evidence="4">
    <location>
        <begin position="68"/>
        <end position="92"/>
    </location>
</feature>
<gene>
    <name evidence="6" type="ORF">WDU93_00080</name>
</gene>
<dbReference type="CDD" id="cd16917">
    <property type="entry name" value="HATPase_UhpB-NarQ-NarX-like"/>
    <property type="match status" value="1"/>
</dbReference>
<evidence type="ECO:0000256" key="2">
    <source>
        <dbReference type="ARBA" id="ARBA00022777"/>
    </source>
</evidence>
<dbReference type="GO" id="GO:0016301">
    <property type="term" value="F:kinase activity"/>
    <property type="evidence" value="ECO:0007669"/>
    <property type="project" value="UniProtKB-KW"/>
</dbReference>
<evidence type="ECO:0000256" key="3">
    <source>
        <dbReference type="ARBA" id="ARBA00023012"/>
    </source>
</evidence>
<feature type="transmembrane region" description="Helical" evidence="4">
    <location>
        <begin position="104"/>
        <end position="124"/>
    </location>
</feature>
<dbReference type="InterPro" id="IPR011712">
    <property type="entry name" value="Sig_transdc_His_kin_sub3_dim/P"/>
</dbReference>
<feature type="transmembrane region" description="Helical" evidence="4">
    <location>
        <begin position="131"/>
        <end position="151"/>
    </location>
</feature>
<keyword evidence="1" id="KW-0808">Transferase</keyword>
<dbReference type="Gene3D" id="1.20.5.1930">
    <property type="match status" value="1"/>
</dbReference>
<dbReference type="InterPro" id="IPR050482">
    <property type="entry name" value="Sensor_HK_TwoCompSys"/>
</dbReference>
<name>A0ABU8LGE8_9MICO</name>
<keyword evidence="3" id="KW-0902">Two-component regulatory system</keyword>
<dbReference type="Proteomes" id="UP001366085">
    <property type="component" value="Unassembled WGS sequence"/>
</dbReference>
<feature type="transmembrane region" description="Helical" evidence="4">
    <location>
        <begin position="43"/>
        <end position="61"/>
    </location>
</feature>
<dbReference type="InterPro" id="IPR005467">
    <property type="entry name" value="His_kinase_dom"/>
</dbReference>
<evidence type="ECO:0000256" key="1">
    <source>
        <dbReference type="ARBA" id="ARBA00022679"/>
    </source>
</evidence>
<dbReference type="PANTHER" id="PTHR24421">
    <property type="entry name" value="NITRATE/NITRITE SENSOR PROTEIN NARX-RELATED"/>
    <property type="match status" value="1"/>
</dbReference>
<evidence type="ECO:0000313" key="7">
    <source>
        <dbReference type="Proteomes" id="UP001366085"/>
    </source>
</evidence>
<proteinExistence type="predicted"/>
<dbReference type="InterPro" id="IPR003594">
    <property type="entry name" value="HATPase_dom"/>
</dbReference>
<dbReference type="PIRSF" id="PIRSF037434">
    <property type="entry name" value="STHK_ChrS"/>
    <property type="match status" value="1"/>
</dbReference>
<keyword evidence="4" id="KW-0472">Membrane</keyword>
<accession>A0ABU8LGE8</accession>